<dbReference type="Proteomes" id="UP000276133">
    <property type="component" value="Unassembled WGS sequence"/>
</dbReference>
<proteinExistence type="predicted"/>
<dbReference type="AlphaFoldDB" id="A0A3M7SCI1"/>
<keyword evidence="2" id="KW-1185">Reference proteome</keyword>
<dbReference type="EMBL" id="REGN01001629">
    <property type="protein sequence ID" value="RNA33491.1"/>
    <property type="molecule type" value="Genomic_DNA"/>
</dbReference>
<evidence type="ECO:0000313" key="1">
    <source>
        <dbReference type="EMBL" id="RNA33491.1"/>
    </source>
</evidence>
<accession>A0A3M7SCI1</accession>
<organism evidence="1 2">
    <name type="scientific">Brachionus plicatilis</name>
    <name type="common">Marine rotifer</name>
    <name type="synonym">Brachionus muelleri</name>
    <dbReference type="NCBI Taxonomy" id="10195"/>
    <lineage>
        <taxon>Eukaryota</taxon>
        <taxon>Metazoa</taxon>
        <taxon>Spiralia</taxon>
        <taxon>Gnathifera</taxon>
        <taxon>Rotifera</taxon>
        <taxon>Eurotatoria</taxon>
        <taxon>Monogononta</taxon>
        <taxon>Pseudotrocha</taxon>
        <taxon>Ploima</taxon>
        <taxon>Brachionidae</taxon>
        <taxon>Brachionus</taxon>
    </lineage>
</organism>
<comment type="caution">
    <text evidence="1">The sequence shown here is derived from an EMBL/GenBank/DDBJ whole genome shotgun (WGS) entry which is preliminary data.</text>
</comment>
<gene>
    <name evidence="1" type="ORF">BpHYR1_020019</name>
</gene>
<reference evidence="1 2" key="1">
    <citation type="journal article" date="2018" name="Sci. Rep.">
        <title>Genomic signatures of local adaptation to the degree of environmental predictability in rotifers.</title>
        <authorList>
            <person name="Franch-Gras L."/>
            <person name="Hahn C."/>
            <person name="Garcia-Roger E.M."/>
            <person name="Carmona M.J."/>
            <person name="Serra M."/>
            <person name="Gomez A."/>
        </authorList>
    </citation>
    <scope>NUCLEOTIDE SEQUENCE [LARGE SCALE GENOMIC DNA]</scope>
    <source>
        <strain evidence="1">HYR1</strain>
    </source>
</reference>
<sequence length="36" mass="4325">MLFNGLQKIAEFLQSLEFVCTNFYNIVLFIEQFLHN</sequence>
<name>A0A3M7SCI1_BRAPC</name>
<protein>
    <submittedName>
        <fullName evidence="1">Uncharacterized protein</fullName>
    </submittedName>
</protein>
<evidence type="ECO:0000313" key="2">
    <source>
        <dbReference type="Proteomes" id="UP000276133"/>
    </source>
</evidence>